<dbReference type="NCBIfam" id="TIGR01726">
    <property type="entry name" value="HEQRo_perm_3TM"/>
    <property type="match status" value="1"/>
</dbReference>
<dbReference type="InterPro" id="IPR035906">
    <property type="entry name" value="MetI-like_sf"/>
</dbReference>
<comment type="subcellular location">
    <subcellularLocation>
        <location evidence="1">Cell inner membrane</location>
        <topology evidence="1">Multi-pass membrane protein</topology>
    </subcellularLocation>
    <subcellularLocation>
        <location evidence="9">Cell membrane</location>
        <topology evidence="9">Multi-pass membrane protein</topology>
    </subcellularLocation>
</comment>
<dbReference type="EMBL" id="BMLP01000014">
    <property type="protein sequence ID" value="GGO38831.1"/>
    <property type="molecule type" value="Genomic_DNA"/>
</dbReference>
<protein>
    <submittedName>
        <fullName evidence="11">ABC transporter permease</fullName>
    </submittedName>
</protein>
<sequence>MFGYTFYWSIVWQKLPELAAGAALTLQITVLSMILGTAFGAALAIGRQGRGLGLRLSTAWVELARNTPALFQIYMVYFGLGAFGIHLSSYVAMVAALTFNNAGYLAEVFRGGLSSVPKTQMSAARSLGMTVGQSYARVVFPQVFKTVFFPYVNQLNWALLNSSLGMIIGLRELTGATQAAQSESFRTFEFFLVAAAIYFLLSKIVEVSARLIFRRLFRT</sequence>
<dbReference type="GO" id="GO:0015184">
    <property type="term" value="F:L-cystine transmembrane transporter activity"/>
    <property type="evidence" value="ECO:0007669"/>
    <property type="project" value="TreeGrafter"/>
</dbReference>
<keyword evidence="7 9" id="KW-1133">Transmembrane helix</keyword>
<dbReference type="OrthoDB" id="7341446at2"/>
<evidence type="ECO:0000256" key="1">
    <source>
        <dbReference type="ARBA" id="ARBA00004429"/>
    </source>
</evidence>
<evidence type="ECO:0000256" key="7">
    <source>
        <dbReference type="ARBA" id="ARBA00022989"/>
    </source>
</evidence>
<reference evidence="11 12" key="1">
    <citation type="journal article" date="2014" name="Int. J. Syst. Evol. Microbiol.">
        <title>Complete genome sequence of Corynebacterium casei LMG S-19264T (=DSM 44701T), isolated from a smear-ripened cheese.</title>
        <authorList>
            <consortium name="US DOE Joint Genome Institute (JGI-PGF)"/>
            <person name="Walter F."/>
            <person name="Albersmeier A."/>
            <person name="Kalinowski J."/>
            <person name="Ruckert C."/>
        </authorList>
    </citation>
    <scope>NUCLEOTIDE SEQUENCE [LARGE SCALE GENOMIC DNA]</scope>
    <source>
        <strain evidence="11 12">CGMCC 1.7029</strain>
    </source>
</reference>
<feature type="transmembrane region" description="Helical" evidence="9">
    <location>
        <begin position="74"/>
        <end position="99"/>
    </location>
</feature>
<keyword evidence="12" id="KW-1185">Reference proteome</keyword>
<dbReference type="InterPro" id="IPR043429">
    <property type="entry name" value="ArtM/GltK/GlnP/TcyL/YhdX-like"/>
</dbReference>
<dbReference type="PANTHER" id="PTHR30614">
    <property type="entry name" value="MEMBRANE COMPONENT OF AMINO ACID ABC TRANSPORTER"/>
    <property type="match status" value="1"/>
</dbReference>
<dbReference type="Proteomes" id="UP000598196">
    <property type="component" value="Unassembled WGS sequence"/>
</dbReference>
<dbReference type="Gene3D" id="1.10.3720.10">
    <property type="entry name" value="MetI-like"/>
    <property type="match status" value="1"/>
</dbReference>
<organism evidence="11 12">
    <name type="scientific">Gemmobacter aquaticus</name>
    <dbReference type="NCBI Taxonomy" id="490185"/>
    <lineage>
        <taxon>Bacteria</taxon>
        <taxon>Pseudomonadati</taxon>
        <taxon>Pseudomonadota</taxon>
        <taxon>Alphaproteobacteria</taxon>
        <taxon>Rhodobacterales</taxon>
        <taxon>Paracoccaceae</taxon>
        <taxon>Gemmobacter</taxon>
    </lineage>
</organism>
<evidence type="ECO:0000259" key="10">
    <source>
        <dbReference type="PROSITE" id="PS50928"/>
    </source>
</evidence>
<dbReference type="SUPFAM" id="SSF161098">
    <property type="entry name" value="MetI-like"/>
    <property type="match status" value="1"/>
</dbReference>
<proteinExistence type="inferred from homology"/>
<evidence type="ECO:0000256" key="5">
    <source>
        <dbReference type="ARBA" id="ARBA00022692"/>
    </source>
</evidence>
<keyword evidence="5 9" id="KW-0812">Transmembrane</keyword>
<keyword evidence="4" id="KW-1003">Cell membrane</keyword>
<dbReference type="GO" id="GO:0043190">
    <property type="term" value="C:ATP-binding cassette (ABC) transporter complex"/>
    <property type="evidence" value="ECO:0007669"/>
    <property type="project" value="InterPro"/>
</dbReference>
<dbReference type="CDD" id="cd06261">
    <property type="entry name" value="TM_PBP2"/>
    <property type="match status" value="1"/>
</dbReference>
<feature type="domain" description="ABC transmembrane type-1" evidence="10">
    <location>
        <begin position="22"/>
        <end position="209"/>
    </location>
</feature>
<dbReference type="RefSeq" id="WP_146284679.1">
    <property type="nucleotide sequence ID" value="NZ_BMLP01000014.1"/>
</dbReference>
<evidence type="ECO:0000313" key="11">
    <source>
        <dbReference type="EMBL" id="GGO38831.1"/>
    </source>
</evidence>
<evidence type="ECO:0000256" key="3">
    <source>
        <dbReference type="ARBA" id="ARBA00022448"/>
    </source>
</evidence>
<accession>A0A917YNK5</accession>
<dbReference type="InterPro" id="IPR010065">
    <property type="entry name" value="AA_ABC_transptr_permease_3TM"/>
</dbReference>
<dbReference type="InterPro" id="IPR000515">
    <property type="entry name" value="MetI-like"/>
</dbReference>
<dbReference type="Pfam" id="PF00528">
    <property type="entry name" value="BPD_transp_1"/>
    <property type="match status" value="1"/>
</dbReference>
<feature type="transmembrane region" description="Helical" evidence="9">
    <location>
        <begin position="20"/>
        <end position="45"/>
    </location>
</feature>
<keyword evidence="6" id="KW-0029">Amino-acid transport</keyword>
<evidence type="ECO:0000313" key="12">
    <source>
        <dbReference type="Proteomes" id="UP000598196"/>
    </source>
</evidence>
<keyword evidence="8 9" id="KW-0472">Membrane</keyword>
<feature type="transmembrane region" description="Helical" evidence="9">
    <location>
        <begin position="190"/>
        <end position="213"/>
    </location>
</feature>
<comment type="caution">
    <text evidence="11">The sequence shown here is derived from an EMBL/GenBank/DDBJ whole genome shotgun (WGS) entry which is preliminary data.</text>
</comment>
<comment type="similarity">
    <text evidence="2">Belongs to the binding-protein-dependent transport system permease family. HisMQ subfamily.</text>
</comment>
<gene>
    <name evidence="11" type="ORF">GCM10010991_36710</name>
</gene>
<dbReference type="PANTHER" id="PTHR30614:SF0">
    <property type="entry name" value="L-CYSTINE TRANSPORT SYSTEM PERMEASE PROTEIN TCYL"/>
    <property type="match status" value="1"/>
</dbReference>
<evidence type="ECO:0000256" key="8">
    <source>
        <dbReference type="ARBA" id="ARBA00023136"/>
    </source>
</evidence>
<keyword evidence="3 9" id="KW-0813">Transport</keyword>
<dbReference type="AlphaFoldDB" id="A0A917YNK5"/>
<evidence type="ECO:0000256" key="6">
    <source>
        <dbReference type="ARBA" id="ARBA00022970"/>
    </source>
</evidence>
<evidence type="ECO:0000256" key="2">
    <source>
        <dbReference type="ARBA" id="ARBA00010072"/>
    </source>
</evidence>
<evidence type="ECO:0000256" key="4">
    <source>
        <dbReference type="ARBA" id="ARBA00022475"/>
    </source>
</evidence>
<evidence type="ECO:0000256" key="9">
    <source>
        <dbReference type="RuleBase" id="RU363032"/>
    </source>
</evidence>
<dbReference type="PROSITE" id="PS50928">
    <property type="entry name" value="ABC_TM1"/>
    <property type="match status" value="1"/>
</dbReference>
<name>A0A917YNK5_9RHOB</name>